<keyword evidence="3" id="KW-1185">Reference proteome</keyword>
<evidence type="ECO:0000256" key="1">
    <source>
        <dbReference type="SAM" id="MobiDB-lite"/>
    </source>
</evidence>
<feature type="region of interest" description="Disordered" evidence="1">
    <location>
        <begin position="1"/>
        <end position="69"/>
    </location>
</feature>
<dbReference type="Proteomes" id="UP001558613">
    <property type="component" value="Unassembled WGS sequence"/>
</dbReference>
<reference evidence="2 3" key="1">
    <citation type="submission" date="2023-09" db="EMBL/GenBank/DDBJ databases">
        <authorList>
            <person name="Wang M."/>
        </authorList>
    </citation>
    <scope>NUCLEOTIDE SEQUENCE [LARGE SCALE GENOMIC DNA]</scope>
    <source>
        <strain evidence="2">GT-2023</strain>
        <tissue evidence="2">Liver</tissue>
    </source>
</reference>
<accession>A0ABR3LAY1</accession>
<sequence>MRINSRLTRRKGGAPLNLPRQASLDFSAKPQKTERKLLCSRGRWPASKGPWQLPREGALCQEHPPQLMG</sequence>
<dbReference type="EMBL" id="JAYMGO010000023">
    <property type="protein sequence ID" value="KAL1249241.1"/>
    <property type="molecule type" value="Genomic_DNA"/>
</dbReference>
<gene>
    <name evidence="2" type="ORF">QQF64_020246</name>
</gene>
<evidence type="ECO:0000313" key="3">
    <source>
        <dbReference type="Proteomes" id="UP001558613"/>
    </source>
</evidence>
<evidence type="ECO:0000313" key="2">
    <source>
        <dbReference type="EMBL" id="KAL1249241.1"/>
    </source>
</evidence>
<organism evidence="2 3">
    <name type="scientific">Cirrhinus molitorella</name>
    <name type="common">mud carp</name>
    <dbReference type="NCBI Taxonomy" id="172907"/>
    <lineage>
        <taxon>Eukaryota</taxon>
        <taxon>Metazoa</taxon>
        <taxon>Chordata</taxon>
        <taxon>Craniata</taxon>
        <taxon>Vertebrata</taxon>
        <taxon>Euteleostomi</taxon>
        <taxon>Actinopterygii</taxon>
        <taxon>Neopterygii</taxon>
        <taxon>Teleostei</taxon>
        <taxon>Ostariophysi</taxon>
        <taxon>Cypriniformes</taxon>
        <taxon>Cyprinidae</taxon>
        <taxon>Labeoninae</taxon>
        <taxon>Labeonini</taxon>
        <taxon>Cirrhinus</taxon>
    </lineage>
</organism>
<comment type="caution">
    <text evidence="2">The sequence shown here is derived from an EMBL/GenBank/DDBJ whole genome shotgun (WGS) entry which is preliminary data.</text>
</comment>
<protein>
    <submittedName>
        <fullName evidence="2">Uncharacterized protein</fullName>
    </submittedName>
</protein>
<name>A0ABR3LAY1_9TELE</name>
<proteinExistence type="predicted"/>